<keyword evidence="1" id="KW-0472">Membrane</keyword>
<dbReference type="Proteomes" id="UP001595715">
    <property type="component" value="Unassembled WGS sequence"/>
</dbReference>
<dbReference type="PROSITE" id="PS51257">
    <property type="entry name" value="PROKAR_LIPOPROTEIN"/>
    <property type="match status" value="1"/>
</dbReference>
<comment type="caution">
    <text evidence="2">The sequence shown here is derived from an EMBL/GenBank/DDBJ whole genome shotgun (WGS) entry which is preliminary data.</text>
</comment>
<evidence type="ECO:0000313" key="3">
    <source>
        <dbReference type="Proteomes" id="UP001595715"/>
    </source>
</evidence>
<keyword evidence="3" id="KW-1185">Reference proteome</keyword>
<evidence type="ECO:0000313" key="2">
    <source>
        <dbReference type="EMBL" id="MFC4099661.1"/>
    </source>
</evidence>
<reference evidence="3" key="1">
    <citation type="journal article" date="2019" name="Int. J. Syst. Evol. Microbiol.">
        <title>The Global Catalogue of Microorganisms (GCM) 10K type strain sequencing project: providing services to taxonomists for standard genome sequencing and annotation.</title>
        <authorList>
            <consortium name="The Broad Institute Genomics Platform"/>
            <consortium name="The Broad Institute Genome Sequencing Center for Infectious Disease"/>
            <person name="Wu L."/>
            <person name="Ma J."/>
        </authorList>
    </citation>
    <scope>NUCLEOTIDE SEQUENCE [LARGE SCALE GENOMIC DNA]</scope>
    <source>
        <strain evidence="3">IBRC-M 10987</strain>
    </source>
</reference>
<feature type="transmembrane region" description="Helical" evidence="1">
    <location>
        <begin position="42"/>
        <end position="61"/>
    </location>
</feature>
<dbReference type="RefSeq" id="WP_377718349.1">
    <property type="nucleotide sequence ID" value="NZ_JBHSAM010000020.1"/>
</dbReference>
<sequence length="160" mass="17298">MIKYVNGWFAIASAYVLCFFASGTACAMLSRQPIDRYDLAGVWIGAVMVVVPYALAGLYVYQQWGRSIRQAFAFGLTLVMGERLGILFFGSVFVAAGGDGGGNGVVTWRSVIDFVWAEALPYFTPIYIYCGGISIIVCVVSAVAIWPKYVRPLQPSPSAG</sequence>
<organism evidence="2 3">
    <name type="scientific">Paenibacillus xanthanilyticus</name>
    <dbReference type="NCBI Taxonomy" id="1783531"/>
    <lineage>
        <taxon>Bacteria</taxon>
        <taxon>Bacillati</taxon>
        <taxon>Bacillota</taxon>
        <taxon>Bacilli</taxon>
        <taxon>Bacillales</taxon>
        <taxon>Paenibacillaceae</taxon>
        <taxon>Paenibacillus</taxon>
    </lineage>
</organism>
<keyword evidence="1" id="KW-1133">Transmembrane helix</keyword>
<name>A0ABV8K0R5_9BACL</name>
<feature type="transmembrane region" description="Helical" evidence="1">
    <location>
        <begin position="73"/>
        <end position="96"/>
    </location>
</feature>
<dbReference type="EMBL" id="JBHSAM010000020">
    <property type="protein sequence ID" value="MFC4099661.1"/>
    <property type="molecule type" value="Genomic_DNA"/>
</dbReference>
<evidence type="ECO:0000256" key="1">
    <source>
        <dbReference type="SAM" id="Phobius"/>
    </source>
</evidence>
<accession>A0ABV8K0R5</accession>
<protein>
    <submittedName>
        <fullName evidence="2">Uncharacterized protein</fullName>
    </submittedName>
</protein>
<gene>
    <name evidence="2" type="ORF">ACFOZ8_08330</name>
</gene>
<feature type="transmembrane region" description="Helical" evidence="1">
    <location>
        <begin position="7"/>
        <end position="30"/>
    </location>
</feature>
<feature type="transmembrane region" description="Helical" evidence="1">
    <location>
        <begin position="126"/>
        <end position="146"/>
    </location>
</feature>
<proteinExistence type="predicted"/>
<keyword evidence="1" id="KW-0812">Transmembrane</keyword>